<dbReference type="InterPro" id="IPR012338">
    <property type="entry name" value="Beta-lactam/transpept-like"/>
</dbReference>
<sequence length="553" mass="62068">MKKLIVLLAIMLTTMQLKAQDYFKPIDSIMKLYDGKNKPGFTVLVSKNGKVLYSKQAGYANLEGKEKITDKTVFAIASTSKQFTAACIVLLEQQGKLNFNDNLRKYIPEFPEYAERITINQLLNHTGGLKDYRSLAMLRGDNSEDYSAKQIKKMLIAQDLNDEPGANWNYSNSGYWCLGQIIEKVSGMSVGAFAEKNIFRPLKMKNTRYVLRSNNTVKNAAIGYENNEKGYSPSEIDEFFVGGAGVYSTANDLQKWLFEMQTHHVFGDAFWKAMVAGNPAQGKGFVYTKGLFNLKYANHTMINHGGDVVGFHCITAYFPDDKIAIVVLSNDDDFERYPVLGAAVDLLLGDKYDYPKVANATDTVAKIQAEAVTIDPAIQESYVGNYELSSGYVIKITIEEGKLKMTQLWNKVGLLLQPAKEEHHFNVEDLSLIFSGFKLGKATELRIVGDGENSLFKRLDKDPDVTIYDKYTGSFYCKSLDSKITLFTENGILYYRMGDKESYSASPPQAEDLFSTSHGKITFIKDEKGEFTAFTLSHPRAINMQFVKQNAIK</sequence>
<evidence type="ECO:0000259" key="2">
    <source>
        <dbReference type="Pfam" id="PF00144"/>
    </source>
</evidence>
<dbReference type="KEGG" id="fki:FK004_16695"/>
<keyword evidence="1" id="KW-0732">Signal</keyword>
<evidence type="ECO:0000313" key="3">
    <source>
        <dbReference type="EMBL" id="AWG26749.1"/>
    </source>
</evidence>
<proteinExistence type="predicted"/>
<feature type="chain" id="PRO_5015645229" description="Beta-lactamase-related domain-containing protein" evidence="1">
    <location>
        <begin position="20"/>
        <end position="553"/>
    </location>
</feature>
<dbReference type="InterPro" id="IPR050491">
    <property type="entry name" value="AmpC-like"/>
</dbReference>
<reference evidence="3 4" key="1">
    <citation type="submission" date="2017-04" db="EMBL/GenBank/DDBJ databases">
        <title>Complete genome sequence of Flavobacterium kingsejong AJ004.</title>
        <authorList>
            <person name="Lee P.C."/>
        </authorList>
    </citation>
    <scope>NUCLEOTIDE SEQUENCE [LARGE SCALE GENOMIC DNA]</scope>
    <source>
        <strain evidence="3 4">AJ004</strain>
    </source>
</reference>
<name>A0A2S1LSP2_9FLAO</name>
<dbReference type="OrthoDB" id="9793489at2"/>
<gene>
    <name evidence="3" type="ORF">FK004_16695</name>
</gene>
<dbReference type="Proteomes" id="UP000244677">
    <property type="component" value="Chromosome"/>
</dbReference>
<accession>A0A2S1LSP2</accession>
<dbReference type="InterPro" id="IPR001466">
    <property type="entry name" value="Beta-lactam-related"/>
</dbReference>
<dbReference type="AlphaFoldDB" id="A0A2S1LSP2"/>
<dbReference type="RefSeq" id="WP_108738251.1">
    <property type="nucleotide sequence ID" value="NZ_CP020919.1"/>
</dbReference>
<protein>
    <recommendedName>
        <fullName evidence="2">Beta-lactamase-related domain-containing protein</fullName>
    </recommendedName>
</protein>
<organism evidence="3 4">
    <name type="scientific">Flavobacterium kingsejongi</name>
    <dbReference type="NCBI Taxonomy" id="1678728"/>
    <lineage>
        <taxon>Bacteria</taxon>
        <taxon>Pseudomonadati</taxon>
        <taxon>Bacteroidota</taxon>
        <taxon>Flavobacteriia</taxon>
        <taxon>Flavobacteriales</taxon>
        <taxon>Flavobacteriaceae</taxon>
        <taxon>Flavobacterium</taxon>
    </lineage>
</organism>
<feature type="signal peptide" evidence="1">
    <location>
        <begin position="1"/>
        <end position="19"/>
    </location>
</feature>
<evidence type="ECO:0000256" key="1">
    <source>
        <dbReference type="SAM" id="SignalP"/>
    </source>
</evidence>
<dbReference type="EMBL" id="CP020919">
    <property type="protein sequence ID" value="AWG26749.1"/>
    <property type="molecule type" value="Genomic_DNA"/>
</dbReference>
<dbReference type="Gene3D" id="3.40.710.10">
    <property type="entry name" value="DD-peptidase/beta-lactamase superfamily"/>
    <property type="match status" value="1"/>
</dbReference>
<feature type="domain" description="Beta-lactamase-related" evidence="2">
    <location>
        <begin position="36"/>
        <end position="339"/>
    </location>
</feature>
<dbReference type="PANTHER" id="PTHR46825:SF9">
    <property type="entry name" value="BETA-LACTAMASE-RELATED DOMAIN-CONTAINING PROTEIN"/>
    <property type="match status" value="1"/>
</dbReference>
<dbReference type="SUPFAM" id="SSF56601">
    <property type="entry name" value="beta-lactamase/transpeptidase-like"/>
    <property type="match status" value="1"/>
</dbReference>
<evidence type="ECO:0000313" key="4">
    <source>
        <dbReference type="Proteomes" id="UP000244677"/>
    </source>
</evidence>
<dbReference type="PANTHER" id="PTHR46825">
    <property type="entry name" value="D-ALANYL-D-ALANINE-CARBOXYPEPTIDASE/ENDOPEPTIDASE AMPH"/>
    <property type="match status" value="1"/>
</dbReference>
<dbReference type="Pfam" id="PF00144">
    <property type="entry name" value="Beta-lactamase"/>
    <property type="match status" value="1"/>
</dbReference>
<keyword evidence="4" id="KW-1185">Reference proteome</keyword>